<reference evidence="2 3" key="1">
    <citation type="submission" date="2019-09" db="EMBL/GenBank/DDBJ databases">
        <authorList>
            <person name="Chandra G."/>
            <person name="Truman W A."/>
        </authorList>
    </citation>
    <scope>NUCLEOTIDE SEQUENCE [LARGE SCALE GENOMIC DNA]</scope>
    <source>
        <strain evidence="2">PS723</strain>
    </source>
</reference>
<dbReference type="InterPro" id="IPR037107">
    <property type="entry name" value="Put_OMP_sf"/>
</dbReference>
<evidence type="ECO:0000256" key="1">
    <source>
        <dbReference type="SAM" id="SignalP"/>
    </source>
</evidence>
<organism evidence="2 3">
    <name type="scientific">Pseudomonas fluorescens</name>
    <dbReference type="NCBI Taxonomy" id="294"/>
    <lineage>
        <taxon>Bacteria</taxon>
        <taxon>Pseudomonadati</taxon>
        <taxon>Pseudomonadota</taxon>
        <taxon>Gammaproteobacteria</taxon>
        <taxon>Pseudomonadales</taxon>
        <taxon>Pseudomonadaceae</taxon>
        <taxon>Pseudomonas</taxon>
    </lineage>
</organism>
<accession>A0A5E7FXR6</accession>
<evidence type="ECO:0000313" key="3">
    <source>
        <dbReference type="Proteomes" id="UP000379480"/>
    </source>
</evidence>
<name>A0A5E7FXR6_PSEFL</name>
<protein>
    <recommendedName>
        <fullName evidence="4">Lipid A deacylase LpxR family protein</fullName>
    </recommendedName>
</protein>
<sequence length="325" mass="36376" precursor="true">MQLWMPKILVVMALAAPSLAMSDVLSLKVENDVLSGGDDGHYSNGLELGWTFKPQSDHWMQRIGSLIPSWGPAGVDLAAYRFGHQIYTPDDIEQKELQREDRPYAGLMYIGFSIFKNTQLQGRRETGELDVDLGVVGPVTGAEKIQRGVHHLTGSDEPKGWDHQIRNEPYVSVGFEKRWWLQSRVAGLDLEYGPSAGLTAGNLYTYASSGLGVRIGQGLERSYSLPNVAPSFSGNQYFQEGGNFAWYGFANLQGRYMAHNMLLDGNTWKDSPSVDRREWVGDAQVGVAMIWDQWQAEFSTVWRTREFQGQDQHDQFGSLAVSTVF</sequence>
<gene>
    <name evidence="2" type="ORF">PS723_06380</name>
</gene>
<dbReference type="AlphaFoldDB" id="A0A5E7FXR6"/>
<dbReference type="Gene3D" id="2.40.128.140">
    <property type="entry name" value="Outer membrane protein"/>
    <property type="match status" value="1"/>
</dbReference>
<dbReference type="Proteomes" id="UP000379480">
    <property type="component" value="Unassembled WGS sequence"/>
</dbReference>
<dbReference type="OrthoDB" id="9776275at2"/>
<dbReference type="EMBL" id="CABVHY010000058">
    <property type="protein sequence ID" value="VVO44541.1"/>
    <property type="molecule type" value="Genomic_DNA"/>
</dbReference>
<dbReference type="RefSeq" id="WP_150807531.1">
    <property type="nucleotide sequence ID" value="NZ_CABVHY010000058.1"/>
</dbReference>
<evidence type="ECO:0000313" key="2">
    <source>
        <dbReference type="EMBL" id="VVO44541.1"/>
    </source>
</evidence>
<dbReference type="InterPro" id="IPR018707">
    <property type="entry name" value="LpxR"/>
</dbReference>
<proteinExistence type="predicted"/>
<feature type="chain" id="PRO_5023030845" description="Lipid A deacylase LpxR family protein" evidence="1">
    <location>
        <begin position="23"/>
        <end position="325"/>
    </location>
</feature>
<feature type="signal peptide" evidence="1">
    <location>
        <begin position="1"/>
        <end position="22"/>
    </location>
</feature>
<keyword evidence="1" id="KW-0732">Signal</keyword>
<evidence type="ECO:0008006" key="4">
    <source>
        <dbReference type="Google" id="ProtNLM"/>
    </source>
</evidence>
<dbReference type="Pfam" id="PF09982">
    <property type="entry name" value="LpxR"/>
    <property type="match status" value="1"/>
</dbReference>